<feature type="chain" id="PRO_5006602034" evidence="1">
    <location>
        <begin position="23"/>
        <end position="379"/>
    </location>
</feature>
<dbReference type="Pfam" id="PF01551">
    <property type="entry name" value="Peptidase_M23"/>
    <property type="match status" value="2"/>
</dbReference>
<dbReference type="EMBL" id="CP013195">
    <property type="protein sequence ID" value="ALO49200.1"/>
    <property type="molecule type" value="Genomic_DNA"/>
</dbReference>
<protein>
    <submittedName>
        <fullName evidence="3">Peptidase M23</fullName>
    </submittedName>
</protein>
<keyword evidence="4" id="KW-1185">Reference proteome</keyword>
<dbReference type="InterPro" id="IPR016047">
    <property type="entry name" value="M23ase_b-sheet_dom"/>
</dbReference>
<dbReference type="SUPFAM" id="SSF51261">
    <property type="entry name" value="Duplicated hybrid motif"/>
    <property type="match status" value="2"/>
</dbReference>
<accession>A0A0S2KLM7</accession>
<feature type="domain" description="M23ase beta-sheet core" evidence="2">
    <location>
        <begin position="256"/>
        <end position="350"/>
    </location>
</feature>
<evidence type="ECO:0000313" key="3">
    <source>
        <dbReference type="EMBL" id="ALO49200.1"/>
    </source>
</evidence>
<dbReference type="AlphaFoldDB" id="A0A0S2KLM7"/>
<evidence type="ECO:0000256" key="1">
    <source>
        <dbReference type="SAM" id="SignalP"/>
    </source>
</evidence>
<dbReference type="eggNOG" id="COG0739">
    <property type="taxonomic scope" value="Bacteria"/>
</dbReference>
<proteinExistence type="predicted"/>
<feature type="signal peptide" evidence="1">
    <location>
        <begin position="1"/>
        <end position="22"/>
    </location>
</feature>
<feature type="domain" description="M23ase beta-sheet core" evidence="2">
    <location>
        <begin position="79"/>
        <end position="167"/>
    </location>
</feature>
<reference evidence="4" key="1">
    <citation type="submission" date="2015-11" db="EMBL/GenBank/DDBJ databases">
        <authorList>
            <person name="Holder M.E."/>
            <person name="Ajami N.J."/>
            <person name="Petrosino J.F."/>
        </authorList>
    </citation>
    <scope>NUCLEOTIDE SEQUENCE [LARGE SCALE GENOMIC DNA]</scope>
    <source>
        <strain evidence="4">F0113</strain>
    </source>
</reference>
<dbReference type="GO" id="GO:0004222">
    <property type="term" value="F:metalloendopeptidase activity"/>
    <property type="evidence" value="ECO:0007669"/>
    <property type="project" value="TreeGrafter"/>
</dbReference>
<sequence>MKINPRYILATTLLSIFLATHSAVKNQFTTLETQQISIPTPGLFTHSDAFNIDLGQLRSRDYSFPLPVGKIEQAGTTEIDIITSKGDAVKAMFDGVVRLSRNTPSQGNVIVIRHDNGLETVYARNAQNLVTVGQGVKAGQTIAIVGGDNKRTFCRFSVMINGGKINPDVIFEAKSHRLRKHVLRCEKRGSRVNVTVEKDDYLDDWDEREAAKQENERHITENETPNKLNLSALSKREWSYPLPGSHVISPYGGKRRHPGVDIKTKPNDDVLAAFDGVVTRSSPYFGYGNCIIIKHSNGLETLYSHQSKNFVKVGNRVKAGQVIGLTGRTGRATTEHLHFEVYFKGRRIDPAMVFDHLNKILRRGTLIYSNGKVRRKEER</sequence>
<dbReference type="OrthoDB" id="9805070at2"/>
<dbReference type="InterPro" id="IPR011055">
    <property type="entry name" value="Dup_hybrid_motif"/>
</dbReference>
<evidence type="ECO:0000259" key="2">
    <source>
        <dbReference type="Pfam" id="PF01551"/>
    </source>
</evidence>
<dbReference type="CDD" id="cd12797">
    <property type="entry name" value="M23_peptidase"/>
    <property type="match status" value="2"/>
</dbReference>
<organism evidence="3 4">
    <name type="scientific">Hoylesella enoeca</name>
    <dbReference type="NCBI Taxonomy" id="76123"/>
    <lineage>
        <taxon>Bacteria</taxon>
        <taxon>Pseudomonadati</taxon>
        <taxon>Bacteroidota</taxon>
        <taxon>Bacteroidia</taxon>
        <taxon>Bacteroidales</taxon>
        <taxon>Prevotellaceae</taxon>
        <taxon>Hoylesella</taxon>
    </lineage>
</organism>
<dbReference type="PANTHER" id="PTHR21666:SF270">
    <property type="entry name" value="MUREIN HYDROLASE ACTIVATOR ENVC"/>
    <property type="match status" value="1"/>
</dbReference>
<dbReference type="PANTHER" id="PTHR21666">
    <property type="entry name" value="PEPTIDASE-RELATED"/>
    <property type="match status" value="1"/>
</dbReference>
<dbReference type="KEGG" id="peo:AS203_08975"/>
<keyword evidence="1" id="KW-0732">Signal</keyword>
<name>A0A0S2KLM7_9BACT</name>
<dbReference type="Proteomes" id="UP000056252">
    <property type="component" value="Chromosome"/>
</dbReference>
<dbReference type="Gene3D" id="2.70.70.10">
    <property type="entry name" value="Glucose Permease (Domain IIA)"/>
    <property type="match status" value="2"/>
</dbReference>
<evidence type="ECO:0000313" key="4">
    <source>
        <dbReference type="Proteomes" id="UP000056252"/>
    </source>
</evidence>
<dbReference type="STRING" id="76123.AS203_08975"/>
<dbReference type="InterPro" id="IPR050570">
    <property type="entry name" value="Cell_wall_metabolism_enzyme"/>
</dbReference>
<gene>
    <name evidence="3" type="ORF">AS203_08975</name>
</gene>
<dbReference type="RefSeq" id="WP_060544389.1">
    <property type="nucleotide sequence ID" value="NZ_CP013195.1"/>
</dbReference>